<organism evidence="1 2">
    <name type="scientific">Cardiocondyla obscurior</name>
    <dbReference type="NCBI Taxonomy" id="286306"/>
    <lineage>
        <taxon>Eukaryota</taxon>
        <taxon>Metazoa</taxon>
        <taxon>Ecdysozoa</taxon>
        <taxon>Arthropoda</taxon>
        <taxon>Hexapoda</taxon>
        <taxon>Insecta</taxon>
        <taxon>Pterygota</taxon>
        <taxon>Neoptera</taxon>
        <taxon>Endopterygota</taxon>
        <taxon>Hymenoptera</taxon>
        <taxon>Apocrita</taxon>
        <taxon>Aculeata</taxon>
        <taxon>Formicoidea</taxon>
        <taxon>Formicidae</taxon>
        <taxon>Myrmicinae</taxon>
        <taxon>Cardiocondyla</taxon>
    </lineage>
</organism>
<keyword evidence="2" id="KW-1185">Reference proteome</keyword>
<proteinExistence type="predicted"/>
<dbReference type="Proteomes" id="UP001430953">
    <property type="component" value="Unassembled WGS sequence"/>
</dbReference>
<protein>
    <submittedName>
        <fullName evidence="1">Uncharacterized protein</fullName>
    </submittedName>
</protein>
<dbReference type="EMBL" id="JADYXP020000007">
    <property type="protein sequence ID" value="KAL0120941.1"/>
    <property type="molecule type" value="Genomic_DNA"/>
</dbReference>
<reference evidence="1 2" key="1">
    <citation type="submission" date="2023-03" db="EMBL/GenBank/DDBJ databases">
        <title>High recombination rates correlate with genetic variation in Cardiocondyla obscurior ants.</title>
        <authorList>
            <person name="Errbii M."/>
        </authorList>
    </citation>
    <scope>NUCLEOTIDE SEQUENCE [LARGE SCALE GENOMIC DNA]</scope>
    <source>
        <strain evidence="1">Alpha-2009</strain>
        <tissue evidence="1">Whole body</tissue>
    </source>
</reference>
<comment type="caution">
    <text evidence="1">The sequence shown here is derived from an EMBL/GenBank/DDBJ whole genome shotgun (WGS) entry which is preliminary data.</text>
</comment>
<accession>A0AAW2G1B9</accession>
<evidence type="ECO:0000313" key="2">
    <source>
        <dbReference type="Proteomes" id="UP001430953"/>
    </source>
</evidence>
<dbReference type="AlphaFoldDB" id="A0AAW2G1B9"/>
<sequence>MAFRIAEEGIKTNRREMKANFVRKSRIITRGKTPAKTDGLTKRGRCISLLIQTIGST</sequence>
<evidence type="ECO:0000313" key="1">
    <source>
        <dbReference type="EMBL" id="KAL0120941.1"/>
    </source>
</evidence>
<name>A0AAW2G1B9_9HYME</name>
<gene>
    <name evidence="1" type="ORF">PUN28_008570</name>
</gene>